<evidence type="ECO:0000313" key="3">
    <source>
        <dbReference type="Proteomes" id="UP000048965"/>
    </source>
</evidence>
<dbReference type="PROSITE" id="PS51257">
    <property type="entry name" value="PROKAR_LIPOPROTEIN"/>
    <property type="match status" value="1"/>
</dbReference>
<accession>A0A0P4REJ9</accession>
<evidence type="ECO:0000256" key="1">
    <source>
        <dbReference type="SAM" id="MobiDB-lite"/>
    </source>
</evidence>
<evidence type="ECO:0000313" key="2">
    <source>
        <dbReference type="EMBL" id="GAO11625.1"/>
    </source>
</evidence>
<reference evidence="3" key="1">
    <citation type="submission" date="2014-09" db="EMBL/GenBank/DDBJ databases">
        <title>Whole genome shotgun sequence of Streptomyces sp. NBRC 110027.</title>
        <authorList>
            <person name="Komaki H."/>
            <person name="Ichikawa N."/>
            <person name="Katano-Makiyama Y."/>
            <person name="Hosoyama A."/>
            <person name="Hashimoto M."/>
            <person name="Uohara A."/>
            <person name="Kitahashi Y."/>
            <person name="Ohji S."/>
            <person name="Kimura A."/>
            <person name="Yamazoe A."/>
            <person name="Igarashi Y."/>
            <person name="Fujita N."/>
        </authorList>
    </citation>
    <scope>NUCLEOTIDE SEQUENCE [LARGE SCALE GENOMIC DNA]</scope>
    <source>
        <strain evidence="3">NBRC 110027</strain>
    </source>
</reference>
<organism evidence="2 3">
    <name type="scientific">Streptomyces lydicamycinicus</name>
    <dbReference type="NCBI Taxonomy" id="1546107"/>
    <lineage>
        <taxon>Bacteria</taxon>
        <taxon>Bacillati</taxon>
        <taxon>Actinomycetota</taxon>
        <taxon>Actinomycetes</taxon>
        <taxon>Kitasatosporales</taxon>
        <taxon>Streptomycetaceae</taxon>
        <taxon>Streptomyces</taxon>
    </lineage>
</organism>
<dbReference type="GO" id="GO:0016787">
    <property type="term" value="F:hydrolase activity"/>
    <property type="evidence" value="ECO:0007669"/>
    <property type="project" value="UniProtKB-KW"/>
</dbReference>
<dbReference type="EMBL" id="BBNO01000008">
    <property type="protein sequence ID" value="GAO11625.1"/>
    <property type="molecule type" value="Genomic_DNA"/>
</dbReference>
<protein>
    <submittedName>
        <fullName evidence="2">Ubiquitin carboxyl-terminal hydrolase</fullName>
    </submittedName>
</protein>
<dbReference type="AlphaFoldDB" id="A0A0P4REJ9"/>
<comment type="caution">
    <text evidence="2">The sequence shown here is derived from an EMBL/GenBank/DDBJ whole genome shotgun (WGS) entry which is preliminary data.</text>
</comment>
<reference evidence="2 3" key="2">
    <citation type="journal article" date="2015" name="Stand. Genomic Sci.">
        <title>Draft genome sequence of marine-derived Streptomyces sp. TP-A0598, a producer of anti-MRSA antibiotic lydicamycins.</title>
        <authorList>
            <person name="Komaki H."/>
            <person name="Ichikawa N."/>
            <person name="Hosoyama A."/>
            <person name="Fujita N."/>
            <person name="Igarashi Y."/>
        </authorList>
    </citation>
    <scope>NUCLEOTIDE SEQUENCE [LARGE SCALE GENOMIC DNA]</scope>
    <source>
        <strain evidence="2 3">NBRC 110027</strain>
    </source>
</reference>
<keyword evidence="3" id="KW-1185">Reference proteome</keyword>
<dbReference type="Proteomes" id="UP000048965">
    <property type="component" value="Unassembled WGS sequence"/>
</dbReference>
<keyword evidence="2" id="KW-0378">Hydrolase</keyword>
<gene>
    <name evidence="2" type="ORF">TPA0598_08_05360</name>
</gene>
<sequence>MAAVRGGSGGSGWVACGSAAEVGLYGLDAVGPCVSSAASPGPAAALRYRRTGTVGRAPLQVAGVAGSHTAIGPASGKPRTSRRWGKRRLLERPRTVRASPRDHLLAAAWGVP</sequence>
<name>A0A0P4REJ9_9ACTN</name>
<proteinExistence type="predicted"/>
<feature type="region of interest" description="Disordered" evidence="1">
    <location>
        <begin position="65"/>
        <end position="96"/>
    </location>
</feature>